<sequence length="38" mass="4065">FGRTPESNVNLVEQPNQIFGSTIQSIFGPTAVSIIGMN</sequence>
<dbReference type="Proteomes" id="UP000663882">
    <property type="component" value="Unassembled WGS sequence"/>
</dbReference>
<evidence type="ECO:0000313" key="3">
    <source>
        <dbReference type="Proteomes" id="UP000663882"/>
    </source>
</evidence>
<reference evidence="1" key="1">
    <citation type="submission" date="2021-02" db="EMBL/GenBank/DDBJ databases">
        <authorList>
            <person name="Nowell W R."/>
        </authorList>
    </citation>
    <scope>NUCLEOTIDE SEQUENCE</scope>
</reference>
<dbReference type="EMBL" id="CAJOAX010035981">
    <property type="protein sequence ID" value="CAF4264202.1"/>
    <property type="molecule type" value="Genomic_DNA"/>
</dbReference>
<proteinExistence type="predicted"/>
<accession>A0A815TPM5</accession>
<feature type="non-terminal residue" evidence="1">
    <location>
        <position position="1"/>
    </location>
</feature>
<gene>
    <name evidence="2" type="ORF">OTI717_LOCUS40878</name>
    <name evidence="1" type="ORF">RFH988_LOCUS39077</name>
</gene>
<dbReference type="EMBL" id="CAJNOO010013313">
    <property type="protein sequence ID" value="CAF1511381.1"/>
    <property type="molecule type" value="Genomic_DNA"/>
</dbReference>
<dbReference type="Proteomes" id="UP000663823">
    <property type="component" value="Unassembled WGS sequence"/>
</dbReference>
<dbReference type="AlphaFoldDB" id="A0A815TPM5"/>
<comment type="caution">
    <text evidence="1">The sequence shown here is derived from an EMBL/GenBank/DDBJ whole genome shotgun (WGS) entry which is preliminary data.</text>
</comment>
<name>A0A815TPM5_9BILA</name>
<organism evidence="1 3">
    <name type="scientific">Rotaria sordida</name>
    <dbReference type="NCBI Taxonomy" id="392033"/>
    <lineage>
        <taxon>Eukaryota</taxon>
        <taxon>Metazoa</taxon>
        <taxon>Spiralia</taxon>
        <taxon>Gnathifera</taxon>
        <taxon>Rotifera</taxon>
        <taxon>Eurotatoria</taxon>
        <taxon>Bdelloidea</taxon>
        <taxon>Philodinida</taxon>
        <taxon>Philodinidae</taxon>
        <taxon>Rotaria</taxon>
    </lineage>
</organism>
<evidence type="ECO:0000313" key="1">
    <source>
        <dbReference type="EMBL" id="CAF1511381.1"/>
    </source>
</evidence>
<evidence type="ECO:0000313" key="2">
    <source>
        <dbReference type="EMBL" id="CAF4264202.1"/>
    </source>
</evidence>
<protein>
    <submittedName>
        <fullName evidence="1">Uncharacterized protein</fullName>
    </submittedName>
</protein>